<dbReference type="PANTHER" id="PTHR33619:SF3">
    <property type="entry name" value="POLYSACCHARIDE EXPORT PROTEIN GFCE-RELATED"/>
    <property type="match status" value="1"/>
</dbReference>
<keyword evidence="5" id="KW-1185">Reference proteome</keyword>
<dbReference type="Gene3D" id="3.30.1950.10">
    <property type="entry name" value="wza like domain"/>
    <property type="match status" value="1"/>
</dbReference>
<dbReference type="Gene3D" id="3.10.560.10">
    <property type="entry name" value="Outer membrane lipoprotein wza domain like"/>
    <property type="match status" value="1"/>
</dbReference>
<dbReference type="RefSeq" id="WP_051290659.1">
    <property type="nucleotide sequence ID" value="NZ_JAWZLG010000062.1"/>
</dbReference>
<name>A0A4Y8KZ50_9BACT</name>
<reference evidence="4 5" key="1">
    <citation type="submission" date="2019-03" db="EMBL/GenBank/DDBJ databases">
        <title>San Antonio Military Medical Center submission to MRSN (WRAIR), pending publication.</title>
        <authorList>
            <person name="Blyth D.M."/>
            <person name="Mccarthy S.L."/>
            <person name="Schall S.E."/>
            <person name="Stam J.A."/>
            <person name="Ong A.C."/>
            <person name="Mcgann P.T."/>
        </authorList>
    </citation>
    <scope>NUCLEOTIDE SEQUENCE [LARGE SCALE GENOMIC DNA]</scope>
    <source>
        <strain evidence="4 5">MRSN571793</strain>
    </source>
</reference>
<dbReference type="GO" id="GO:0015159">
    <property type="term" value="F:polysaccharide transmembrane transporter activity"/>
    <property type="evidence" value="ECO:0007669"/>
    <property type="project" value="InterPro"/>
</dbReference>
<dbReference type="OrthoDB" id="662756at2"/>
<dbReference type="Pfam" id="PF02563">
    <property type="entry name" value="Poly_export"/>
    <property type="match status" value="1"/>
</dbReference>
<protein>
    <recommendedName>
        <fullName evidence="3">Polysaccharide export protein N-terminal domain-containing protein</fullName>
    </recommendedName>
</protein>
<dbReference type="PANTHER" id="PTHR33619">
    <property type="entry name" value="POLYSACCHARIDE EXPORT PROTEIN GFCE-RELATED"/>
    <property type="match status" value="1"/>
</dbReference>
<evidence type="ECO:0000259" key="3">
    <source>
        <dbReference type="Pfam" id="PF02563"/>
    </source>
</evidence>
<evidence type="ECO:0000256" key="2">
    <source>
        <dbReference type="SAM" id="Phobius"/>
    </source>
</evidence>
<gene>
    <name evidence="4" type="ORF">E2605_14465</name>
</gene>
<dbReference type="STRING" id="1121485.GCA_000426485_02059"/>
<feature type="transmembrane region" description="Helical" evidence="2">
    <location>
        <begin position="237"/>
        <end position="257"/>
    </location>
</feature>
<organism evidence="4 5">
    <name type="scientific">Dysgonomonas capnocytophagoides</name>
    <dbReference type="NCBI Taxonomy" id="45254"/>
    <lineage>
        <taxon>Bacteria</taxon>
        <taxon>Pseudomonadati</taxon>
        <taxon>Bacteroidota</taxon>
        <taxon>Bacteroidia</taxon>
        <taxon>Bacteroidales</taxon>
        <taxon>Dysgonomonadaceae</taxon>
        <taxon>Dysgonomonas</taxon>
    </lineage>
</organism>
<dbReference type="InterPro" id="IPR049712">
    <property type="entry name" value="Poly_export"/>
</dbReference>
<comment type="caution">
    <text evidence="4">The sequence shown here is derived from an EMBL/GenBank/DDBJ whole genome shotgun (WGS) entry which is preliminary data.</text>
</comment>
<proteinExistence type="predicted"/>
<dbReference type="InterPro" id="IPR003715">
    <property type="entry name" value="Poly_export_N"/>
</dbReference>
<sequence length="261" mass="29187">MRTIKKQLKLYTILGISIIIGLLNSSCSSPKTTNLLQEKKPVYTAKPFQDYKLQINDEITCSIFTNNTDFANSFNGLEGLQGVVSTSASNGSVYTIYDTGNISIPFFGEIHLLGLTIAEAEDVVQARMQQAIPDAQVKIFLNNNQYYIVSEGQNGSYGIYKDNMTIFQALAISGIPNADYEIGKVKIIRQDETGRSIIKQFDLRSESIIESEFYYIKPNDMIYYSTSKTAFFRITSFQSLISTLLAPISAALTVWAFTNKF</sequence>
<keyword evidence="2" id="KW-1133">Transmembrane helix</keyword>
<feature type="domain" description="Polysaccharide export protein N-terminal" evidence="3">
    <location>
        <begin position="49"/>
        <end position="141"/>
    </location>
</feature>
<dbReference type="Proteomes" id="UP000297861">
    <property type="component" value="Unassembled WGS sequence"/>
</dbReference>
<keyword evidence="2" id="KW-0472">Membrane</keyword>
<evidence type="ECO:0000256" key="1">
    <source>
        <dbReference type="ARBA" id="ARBA00022729"/>
    </source>
</evidence>
<keyword evidence="1" id="KW-0732">Signal</keyword>
<dbReference type="AlphaFoldDB" id="A0A4Y8KZ50"/>
<accession>A0A4Y8KZ50</accession>
<dbReference type="EMBL" id="SOML01000009">
    <property type="protein sequence ID" value="TFD95020.1"/>
    <property type="molecule type" value="Genomic_DNA"/>
</dbReference>
<keyword evidence="2" id="KW-0812">Transmembrane</keyword>
<evidence type="ECO:0000313" key="5">
    <source>
        <dbReference type="Proteomes" id="UP000297861"/>
    </source>
</evidence>
<evidence type="ECO:0000313" key="4">
    <source>
        <dbReference type="EMBL" id="TFD95020.1"/>
    </source>
</evidence>